<dbReference type="AlphaFoldDB" id="A0AAQ3UJT4"/>
<sequence length="83" mass="8607">MGSRGPSLDPHRTGRHCGCSPSPLLPTSDAHIASTSISCSPPATLTPLGRQGPSAPLDSIPCLGNQRLVSKEWLITAVCKCTN</sequence>
<dbReference type="Proteomes" id="UP001341281">
    <property type="component" value="Chromosome 09"/>
</dbReference>
<name>A0AAQ3UJT4_PASNO</name>
<dbReference type="EMBL" id="CP144753">
    <property type="protein sequence ID" value="WVZ93554.1"/>
    <property type="molecule type" value="Genomic_DNA"/>
</dbReference>
<evidence type="ECO:0000256" key="1">
    <source>
        <dbReference type="SAM" id="MobiDB-lite"/>
    </source>
</evidence>
<gene>
    <name evidence="2" type="ORF">U9M48_039524</name>
</gene>
<protein>
    <submittedName>
        <fullName evidence="2">Uncharacterized protein</fullName>
    </submittedName>
</protein>
<organism evidence="2 3">
    <name type="scientific">Paspalum notatum var. saurae</name>
    <dbReference type="NCBI Taxonomy" id="547442"/>
    <lineage>
        <taxon>Eukaryota</taxon>
        <taxon>Viridiplantae</taxon>
        <taxon>Streptophyta</taxon>
        <taxon>Embryophyta</taxon>
        <taxon>Tracheophyta</taxon>
        <taxon>Spermatophyta</taxon>
        <taxon>Magnoliopsida</taxon>
        <taxon>Liliopsida</taxon>
        <taxon>Poales</taxon>
        <taxon>Poaceae</taxon>
        <taxon>PACMAD clade</taxon>
        <taxon>Panicoideae</taxon>
        <taxon>Andropogonodae</taxon>
        <taxon>Paspaleae</taxon>
        <taxon>Paspalinae</taxon>
        <taxon>Paspalum</taxon>
    </lineage>
</organism>
<proteinExistence type="predicted"/>
<evidence type="ECO:0000313" key="3">
    <source>
        <dbReference type="Proteomes" id="UP001341281"/>
    </source>
</evidence>
<evidence type="ECO:0000313" key="2">
    <source>
        <dbReference type="EMBL" id="WVZ93554.1"/>
    </source>
</evidence>
<keyword evidence="3" id="KW-1185">Reference proteome</keyword>
<feature type="region of interest" description="Disordered" evidence="1">
    <location>
        <begin position="1"/>
        <end position="20"/>
    </location>
</feature>
<reference evidence="2 3" key="1">
    <citation type="submission" date="2024-02" db="EMBL/GenBank/DDBJ databases">
        <title>High-quality chromosome-scale genome assembly of Pensacola bahiagrass (Paspalum notatum Flugge var. saurae).</title>
        <authorList>
            <person name="Vega J.M."/>
            <person name="Podio M."/>
            <person name="Orjuela J."/>
            <person name="Siena L.A."/>
            <person name="Pessino S.C."/>
            <person name="Combes M.C."/>
            <person name="Mariac C."/>
            <person name="Albertini E."/>
            <person name="Pupilli F."/>
            <person name="Ortiz J.P.A."/>
            <person name="Leblanc O."/>
        </authorList>
    </citation>
    <scope>NUCLEOTIDE SEQUENCE [LARGE SCALE GENOMIC DNA]</scope>
    <source>
        <strain evidence="2">R1</strain>
        <tissue evidence="2">Leaf</tissue>
    </source>
</reference>
<accession>A0AAQ3UJT4</accession>